<keyword evidence="1" id="KW-1133">Transmembrane helix</keyword>
<evidence type="ECO:0000256" key="1">
    <source>
        <dbReference type="SAM" id="Phobius"/>
    </source>
</evidence>
<reference evidence="3" key="1">
    <citation type="journal article" date="2019" name="Int. J. Syst. Evol. Microbiol.">
        <title>The Global Catalogue of Microorganisms (GCM) 10K type strain sequencing project: providing services to taxonomists for standard genome sequencing and annotation.</title>
        <authorList>
            <consortium name="The Broad Institute Genomics Platform"/>
            <consortium name="The Broad Institute Genome Sequencing Center for Infectious Disease"/>
            <person name="Wu L."/>
            <person name="Ma J."/>
        </authorList>
    </citation>
    <scope>NUCLEOTIDE SEQUENCE [LARGE SCALE GENOMIC DNA]</scope>
    <source>
        <strain evidence="3">KCTC 12708</strain>
    </source>
</reference>
<dbReference type="RefSeq" id="WP_027885921.1">
    <property type="nucleotide sequence ID" value="NZ_BMWY01000001.1"/>
</dbReference>
<dbReference type="EMBL" id="BMWY01000001">
    <property type="protein sequence ID" value="GGZ45186.1"/>
    <property type="molecule type" value="Genomic_DNA"/>
</dbReference>
<organism evidence="2 3">
    <name type="scientific">Mesonia mobilis</name>
    <dbReference type="NCBI Taxonomy" id="369791"/>
    <lineage>
        <taxon>Bacteria</taxon>
        <taxon>Pseudomonadati</taxon>
        <taxon>Bacteroidota</taxon>
        <taxon>Flavobacteriia</taxon>
        <taxon>Flavobacteriales</taxon>
        <taxon>Flavobacteriaceae</taxon>
        <taxon>Mesonia</taxon>
    </lineage>
</organism>
<keyword evidence="3" id="KW-1185">Reference proteome</keyword>
<name>A0ABQ3BHC0_9FLAO</name>
<dbReference type="Pfam" id="PF04020">
    <property type="entry name" value="Phage_holin_4_2"/>
    <property type="match status" value="1"/>
</dbReference>
<comment type="caution">
    <text evidence="2">The sequence shown here is derived from an EMBL/GenBank/DDBJ whole genome shotgun (WGS) entry which is preliminary data.</text>
</comment>
<sequence length="115" mass="12700">MRTLLKILITAFIVVALANLLPGVGIRSYFTGILVAAVLGLMNLIVRPIIVLFTLPVTIVTLGLFLLAINAFIVLMVDGLIGGFYVDGFWWALFFSLLLSFFQTILFSVFKDKKS</sequence>
<dbReference type="PANTHER" id="PTHR37309:SF1">
    <property type="entry name" value="SLR0284 PROTEIN"/>
    <property type="match status" value="1"/>
</dbReference>
<keyword evidence="1" id="KW-0812">Transmembrane</keyword>
<evidence type="ECO:0000313" key="3">
    <source>
        <dbReference type="Proteomes" id="UP000615593"/>
    </source>
</evidence>
<proteinExistence type="predicted"/>
<evidence type="ECO:0000313" key="2">
    <source>
        <dbReference type="EMBL" id="GGZ45186.1"/>
    </source>
</evidence>
<dbReference type="GeneID" id="94367946"/>
<gene>
    <name evidence="2" type="ORF">GCM10008088_03030</name>
</gene>
<keyword evidence="1" id="KW-0472">Membrane</keyword>
<feature type="transmembrane region" description="Helical" evidence="1">
    <location>
        <begin position="53"/>
        <end position="77"/>
    </location>
</feature>
<dbReference type="InterPro" id="IPR007165">
    <property type="entry name" value="Phage_holin_4_2"/>
</dbReference>
<dbReference type="Proteomes" id="UP000615593">
    <property type="component" value="Unassembled WGS sequence"/>
</dbReference>
<feature type="transmembrane region" description="Helical" evidence="1">
    <location>
        <begin position="89"/>
        <end position="110"/>
    </location>
</feature>
<protein>
    <submittedName>
        <fullName evidence="2">Membrane protein</fullName>
    </submittedName>
</protein>
<feature type="transmembrane region" description="Helical" evidence="1">
    <location>
        <begin position="28"/>
        <end position="46"/>
    </location>
</feature>
<accession>A0ABQ3BHC0</accession>
<dbReference type="PANTHER" id="PTHR37309">
    <property type="entry name" value="SLR0284 PROTEIN"/>
    <property type="match status" value="1"/>
</dbReference>